<dbReference type="GO" id="GO:0047989">
    <property type="term" value="F:hydroxybutyrate-dimer hydrolase activity"/>
    <property type="evidence" value="ECO:0007669"/>
    <property type="project" value="InterPro"/>
</dbReference>
<dbReference type="InterPro" id="IPR029058">
    <property type="entry name" value="AB_hydrolase_fold"/>
</dbReference>
<dbReference type="RefSeq" id="WP_116650021.1">
    <property type="nucleotide sequence ID" value="NZ_QUZK01000022.1"/>
</dbReference>
<reference evidence="4 5" key="1">
    <citation type="submission" date="2018-08" db="EMBL/GenBank/DDBJ databases">
        <title>Wenzhouxiangella salilacus sp. nov., a novel bacterium isolated from a saline lake in Xinjiang Province, China.</title>
        <authorList>
            <person name="Han S."/>
        </authorList>
    </citation>
    <scope>NUCLEOTIDE SEQUENCE [LARGE SCALE GENOMIC DNA]</scope>
    <source>
        <strain evidence="4 5">XDB06</strain>
    </source>
</reference>
<evidence type="ECO:0000313" key="5">
    <source>
        <dbReference type="Proteomes" id="UP000260351"/>
    </source>
</evidence>
<name>A0A3E1KA35_9GAMM</name>
<keyword evidence="5" id="KW-1185">Reference proteome</keyword>
<feature type="chain" id="PRO_5017776826" evidence="3">
    <location>
        <begin position="18"/>
        <end position="605"/>
    </location>
</feature>
<dbReference type="AlphaFoldDB" id="A0A3E1KA35"/>
<organism evidence="4 5">
    <name type="scientific">Wenzhouxiangella sediminis</name>
    <dbReference type="NCBI Taxonomy" id="1792836"/>
    <lineage>
        <taxon>Bacteria</taxon>
        <taxon>Pseudomonadati</taxon>
        <taxon>Pseudomonadota</taxon>
        <taxon>Gammaproteobacteria</taxon>
        <taxon>Chromatiales</taxon>
        <taxon>Wenzhouxiangellaceae</taxon>
        <taxon>Wenzhouxiangella</taxon>
    </lineage>
</organism>
<dbReference type="OrthoDB" id="4294477at2"/>
<keyword evidence="1" id="KW-0378">Hydrolase</keyword>
<dbReference type="GO" id="GO:0005615">
    <property type="term" value="C:extracellular space"/>
    <property type="evidence" value="ECO:0007669"/>
    <property type="project" value="InterPro"/>
</dbReference>
<dbReference type="EMBL" id="QUZK01000022">
    <property type="protein sequence ID" value="RFF31173.1"/>
    <property type="molecule type" value="Genomic_DNA"/>
</dbReference>
<evidence type="ECO:0000256" key="1">
    <source>
        <dbReference type="ARBA" id="ARBA00022801"/>
    </source>
</evidence>
<sequence length="605" mass="62601">MMRSNLTVLLFAIPLLAACSPGEDSAGNGKAAADLEIRVTEHRDGDDLLTAGLGLDGLAGNAPQTADPEAPTAAELRRMAIHKSWTGIQSFTPAGGLGGLLDDLPAVPGREFQAFVTVADANHPVRVLLQLPDAFDSEAPCLVVAPASGSRGVYGAIALAGPWALPAGCAVVYTDKGAGTDFFDYASETGVRLDGTRAARGEARLGFEPAAIPTGDEEAEGPAPDPATVALPHAHSGDNPEADWGRHVLAAAEFGLGILSDELDGEISADNTRVIAAGLSNGGGAVLRAAELDEAGLLDAVVAVSPNVTAPGAPPLYDYATAAALYQPCMLADLEKVGGMPLGNPMLAAMGEVRCASLVRAGLLEEGHAQAARARLNELGFEDPALDQAAVNVVLGLWRTVGASYASAYLRRGPLDMPCGFAYSAPEATAAQRHAWWALHSGVGAGEGIVLTDSLGDGQDAQLPALRCLRSLWAGKGSETRQLHEAVEATRASASLPGEAPVMVIHGADDGLIPAAFSSRPWVEQVRANGGNVSYWEVKNAQHFDVLLGAPGVAGRYVPLLPYGWRALDRVRDVLDGNAEAAEDRLIDPEPAPGGEPLEWQDLGL</sequence>
<feature type="signal peptide" evidence="3">
    <location>
        <begin position="1"/>
        <end position="17"/>
    </location>
</feature>
<dbReference type="SUPFAM" id="SSF53474">
    <property type="entry name" value="alpha/beta-Hydrolases"/>
    <property type="match status" value="1"/>
</dbReference>
<dbReference type="PROSITE" id="PS51257">
    <property type="entry name" value="PROKAR_LIPOPROTEIN"/>
    <property type="match status" value="1"/>
</dbReference>
<dbReference type="Proteomes" id="UP000260351">
    <property type="component" value="Unassembled WGS sequence"/>
</dbReference>
<proteinExistence type="predicted"/>
<protein>
    <submittedName>
        <fullName evidence="4">Hydrogenase</fullName>
    </submittedName>
</protein>
<dbReference type="Gene3D" id="3.40.50.1820">
    <property type="entry name" value="alpha/beta hydrolase"/>
    <property type="match status" value="2"/>
</dbReference>
<accession>A0A3E1KA35</accession>
<evidence type="ECO:0000256" key="2">
    <source>
        <dbReference type="SAM" id="MobiDB-lite"/>
    </source>
</evidence>
<evidence type="ECO:0000313" key="4">
    <source>
        <dbReference type="EMBL" id="RFF31173.1"/>
    </source>
</evidence>
<gene>
    <name evidence="4" type="ORF">DZC52_04955</name>
</gene>
<dbReference type="InterPro" id="IPR016582">
    <property type="entry name" value="OHBut_olig_hydro_put"/>
</dbReference>
<dbReference type="GO" id="GO:0019605">
    <property type="term" value="P:butyrate metabolic process"/>
    <property type="evidence" value="ECO:0007669"/>
    <property type="project" value="InterPro"/>
</dbReference>
<comment type="caution">
    <text evidence="4">The sequence shown here is derived from an EMBL/GenBank/DDBJ whole genome shotgun (WGS) entry which is preliminary data.</text>
</comment>
<feature type="region of interest" description="Disordered" evidence="2">
    <location>
        <begin position="586"/>
        <end position="605"/>
    </location>
</feature>
<evidence type="ECO:0000256" key="3">
    <source>
        <dbReference type="SAM" id="SignalP"/>
    </source>
</evidence>
<keyword evidence="3" id="KW-0732">Signal</keyword>
<dbReference type="Pfam" id="PF10605">
    <property type="entry name" value="3HBOH"/>
    <property type="match status" value="2"/>
</dbReference>